<protein>
    <submittedName>
        <fullName evidence="4">Leucine rich repeat domain containing protein</fullName>
    </submittedName>
</protein>
<dbReference type="InterPro" id="IPR001611">
    <property type="entry name" value="Leu-rich_rpt"/>
</dbReference>
<dbReference type="Pfam" id="PF00560">
    <property type="entry name" value="LRR_1"/>
    <property type="match status" value="1"/>
</dbReference>
<dbReference type="STRING" id="1257118.L8GZC8"/>
<dbReference type="Pfam" id="PF13855">
    <property type="entry name" value="LRR_8"/>
    <property type="match status" value="1"/>
</dbReference>
<keyword evidence="5" id="KW-1185">Reference proteome</keyword>
<dbReference type="Proteomes" id="UP000011083">
    <property type="component" value="Unassembled WGS sequence"/>
</dbReference>
<accession>L8GZC8</accession>
<dbReference type="AlphaFoldDB" id="L8GZC8"/>
<dbReference type="EMBL" id="KB007968">
    <property type="protein sequence ID" value="ELR17888.1"/>
    <property type="molecule type" value="Genomic_DNA"/>
</dbReference>
<evidence type="ECO:0000256" key="3">
    <source>
        <dbReference type="SAM" id="SignalP"/>
    </source>
</evidence>
<dbReference type="FunFam" id="3.80.10.10:FF:000041">
    <property type="entry name" value="LRR receptor-like serine/threonine-protein kinase ERECTA"/>
    <property type="match status" value="1"/>
</dbReference>
<sequence length="282" mass="29958">MHQHSSVFFFVFAVAAGLMLVGAQARVVDAQADSQVQALYDLYQSTGGPNWINNTGWASQNDDPCGRKAGNRPWYGVTCAGGYVIKLKLDRNGLGGVLPASISNVPYIEGLHFRGNMLIGGIPRSLGDIQSLRTLDLAYNHLGGGIPPLGTNSTSLAYLYLGNNQLGGTIPASFQYLTGLAELDLASNRLTGPVPDWLASLSLTSLWVAYNSLSGQFPLKVCQSLILCSAAFNSRLMCPSMSCTCGAMQSCNCNNMCQTSNDCTGLCTRCVGASPIMNGYCQ</sequence>
<proteinExistence type="predicted"/>
<dbReference type="PANTHER" id="PTHR48010">
    <property type="entry name" value="OS05G0588300 PROTEIN"/>
    <property type="match status" value="1"/>
</dbReference>
<evidence type="ECO:0000313" key="5">
    <source>
        <dbReference type="Proteomes" id="UP000011083"/>
    </source>
</evidence>
<name>L8GZC8_ACACF</name>
<dbReference type="OMA" id="YKGSITH"/>
<evidence type="ECO:0000256" key="2">
    <source>
        <dbReference type="ARBA" id="ARBA00022737"/>
    </source>
</evidence>
<evidence type="ECO:0000313" key="4">
    <source>
        <dbReference type="EMBL" id="ELR17888.1"/>
    </source>
</evidence>
<dbReference type="SUPFAM" id="SSF52058">
    <property type="entry name" value="L domain-like"/>
    <property type="match status" value="1"/>
</dbReference>
<dbReference type="VEuPathDB" id="AmoebaDB:ACA1_350830"/>
<dbReference type="KEGG" id="acan:ACA1_350830"/>
<dbReference type="InterPro" id="IPR050994">
    <property type="entry name" value="At_inactive_RLKs"/>
</dbReference>
<dbReference type="GeneID" id="14918630"/>
<keyword evidence="1" id="KW-0433">Leucine-rich repeat</keyword>
<evidence type="ECO:0000256" key="1">
    <source>
        <dbReference type="ARBA" id="ARBA00022614"/>
    </source>
</evidence>
<reference evidence="4 5" key="1">
    <citation type="journal article" date="2013" name="Genome Biol.">
        <title>Genome of Acanthamoeba castellanii highlights extensive lateral gene transfer and early evolution of tyrosine kinase signaling.</title>
        <authorList>
            <person name="Clarke M."/>
            <person name="Lohan A.J."/>
            <person name="Liu B."/>
            <person name="Lagkouvardos I."/>
            <person name="Roy S."/>
            <person name="Zafar N."/>
            <person name="Bertelli C."/>
            <person name="Schilde C."/>
            <person name="Kianianmomeni A."/>
            <person name="Burglin T.R."/>
            <person name="Frech C."/>
            <person name="Turcotte B."/>
            <person name="Kopec K.O."/>
            <person name="Synnott J.M."/>
            <person name="Choo C."/>
            <person name="Paponov I."/>
            <person name="Finkler A."/>
            <person name="Soon Heng Tan C."/>
            <person name="Hutchins A.P."/>
            <person name="Weinmeier T."/>
            <person name="Rattei T."/>
            <person name="Chu J.S."/>
            <person name="Gimenez G."/>
            <person name="Irimia M."/>
            <person name="Rigden D.J."/>
            <person name="Fitzpatrick D.A."/>
            <person name="Lorenzo-Morales J."/>
            <person name="Bateman A."/>
            <person name="Chiu C.H."/>
            <person name="Tang P."/>
            <person name="Hegemann P."/>
            <person name="Fromm H."/>
            <person name="Raoult D."/>
            <person name="Greub G."/>
            <person name="Miranda-Saavedra D."/>
            <person name="Chen N."/>
            <person name="Nash P."/>
            <person name="Ginger M.L."/>
            <person name="Horn M."/>
            <person name="Schaap P."/>
            <person name="Caler L."/>
            <person name="Loftus B."/>
        </authorList>
    </citation>
    <scope>NUCLEOTIDE SEQUENCE [LARGE SCALE GENOMIC DNA]</scope>
    <source>
        <strain evidence="4 5">Neff</strain>
    </source>
</reference>
<dbReference type="InterPro" id="IPR032675">
    <property type="entry name" value="LRR_dom_sf"/>
</dbReference>
<organism evidence="4 5">
    <name type="scientific">Acanthamoeba castellanii (strain ATCC 30010 / Neff)</name>
    <dbReference type="NCBI Taxonomy" id="1257118"/>
    <lineage>
        <taxon>Eukaryota</taxon>
        <taxon>Amoebozoa</taxon>
        <taxon>Discosea</taxon>
        <taxon>Longamoebia</taxon>
        <taxon>Centramoebida</taxon>
        <taxon>Acanthamoebidae</taxon>
        <taxon>Acanthamoeba</taxon>
    </lineage>
</organism>
<feature type="chain" id="PRO_5003989982" evidence="3">
    <location>
        <begin position="26"/>
        <end position="282"/>
    </location>
</feature>
<dbReference type="Gene3D" id="3.80.10.10">
    <property type="entry name" value="Ribonuclease Inhibitor"/>
    <property type="match status" value="2"/>
</dbReference>
<dbReference type="RefSeq" id="XP_004339902.1">
    <property type="nucleotide sequence ID" value="XM_004339854.1"/>
</dbReference>
<feature type="signal peptide" evidence="3">
    <location>
        <begin position="1"/>
        <end position="25"/>
    </location>
</feature>
<dbReference type="PANTHER" id="PTHR48010:SF58">
    <property type="entry name" value="RECEPTOR PROTEIN KINASE-LIKE PROTEIN ZAR1"/>
    <property type="match status" value="1"/>
</dbReference>
<dbReference type="OrthoDB" id="26095at2759"/>
<keyword evidence="2" id="KW-0677">Repeat</keyword>
<keyword evidence="3" id="KW-0732">Signal</keyword>
<gene>
    <name evidence="4" type="ORF">ACA1_350830</name>
</gene>